<protein>
    <submittedName>
        <fullName evidence="2">Uncharacterized protein</fullName>
    </submittedName>
</protein>
<feature type="region of interest" description="Disordered" evidence="1">
    <location>
        <begin position="1"/>
        <end position="50"/>
    </location>
</feature>
<organism evidence="2 3">
    <name type="scientific">Cupriavidus taiwanensis</name>
    <dbReference type="NCBI Taxonomy" id="164546"/>
    <lineage>
        <taxon>Bacteria</taxon>
        <taxon>Pseudomonadati</taxon>
        <taxon>Pseudomonadota</taxon>
        <taxon>Betaproteobacteria</taxon>
        <taxon>Burkholderiales</taxon>
        <taxon>Burkholderiaceae</taxon>
        <taxon>Cupriavidus</taxon>
    </lineage>
</organism>
<evidence type="ECO:0000256" key="1">
    <source>
        <dbReference type="SAM" id="MobiDB-lite"/>
    </source>
</evidence>
<feature type="compositionally biased region" description="Low complexity" evidence="1">
    <location>
        <begin position="14"/>
        <end position="24"/>
    </location>
</feature>
<accession>A0A9Q7XPB1</accession>
<dbReference type="Proteomes" id="UP000254259">
    <property type="component" value="Chromosome CBM2636"/>
</dbReference>
<evidence type="ECO:0000313" key="3">
    <source>
        <dbReference type="Proteomes" id="UP000254259"/>
    </source>
</evidence>
<gene>
    <name evidence="2" type="ORF">CBM2636_11145</name>
</gene>
<sequence>MRAATAAPRTERNGAGAVYPAVPGGARGDNTGRKPPPAQTKNRTHDENQT</sequence>
<evidence type="ECO:0000313" key="2">
    <source>
        <dbReference type="EMBL" id="SPD64129.1"/>
    </source>
</evidence>
<dbReference type="AlphaFoldDB" id="A0A9Q7XPB1"/>
<name>A0A9Q7XPB1_9BURK</name>
<proteinExistence type="predicted"/>
<dbReference type="EMBL" id="LT984813">
    <property type="protein sequence ID" value="SPD64129.1"/>
    <property type="molecule type" value="Genomic_DNA"/>
</dbReference>
<reference evidence="2 3" key="1">
    <citation type="submission" date="2018-01" db="EMBL/GenBank/DDBJ databases">
        <authorList>
            <person name="Clerissi C."/>
        </authorList>
    </citation>
    <scope>NUCLEOTIDE SEQUENCE [LARGE SCALE GENOMIC DNA]</scope>
    <source>
        <strain evidence="2">Cupriavidus taiwanensis SWF 66322</strain>
    </source>
</reference>